<feature type="transmembrane region" description="Helical" evidence="1">
    <location>
        <begin position="120"/>
        <end position="143"/>
    </location>
</feature>
<reference evidence="2 3" key="1">
    <citation type="submission" date="2020-11" db="EMBL/GenBank/DDBJ databases">
        <title>Carbohydrate-dependent, anaerobic sulfur respiration: A novel catabolism in halophilic archaea.</title>
        <authorList>
            <person name="Sorokin D.Y."/>
            <person name="Messina E."/>
            <person name="Smedile F."/>
            <person name="La Cono V."/>
            <person name="Hallsworth J.E."/>
            <person name="Yakimov M.M."/>
        </authorList>
    </citation>
    <scope>NUCLEOTIDE SEQUENCE [LARGE SCALE GENOMIC DNA]</scope>
    <source>
        <strain evidence="2 3">HSR-Est</strain>
    </source>
</reference>
<dbReference type="GeneID" id="68859160"/>
<gene>
    <name evidence="2" type="ORF">HSEST_2527</name>
</gene>
<dbReference type="Proteomes" id="UP000663292">
    <property type="component" value="Chromosome"/>
</dbReference>
<evidence type="ECO:0000313" key="3">
    <source>
        <dbReference type="Proteomes" id="UP000663292"/>
    </source>
</evidence>
<evidence type="ECO:0000256" key="1">
    <source>
        <dbReference type="SAM" id="Phobius"/>
    </source>
</evidence>
<protein>
    <submittedName>
        <fullName evidence="2">Membrane-bound metal-dependent hydrolase YbcI, DUF457 family</fullName>
    </submittedName>
</protein>
<dbReference type="AlphaFoldDB" id="A0A897NTD2"/>
<keyword evidence="2" id="KW-0378">Hydrolase</keyword>
<dbReference type="GO" id="GO:0016787">
    <property type="term" value="F:hydrolase activity"/>
    <property type="evidence" value="ECO:0007669"/>
    <property type="project" value="UniProtKB-KW"/>
</dbReference>
<keyword evidence="1" id="KW-0812">Transmembrane</keyword>
<evidence type="ECO:0000313" key="2">
    <source>
        <dbReference type="EMBL" id="QSG16037.1"/>
    </source>
</evidence>
<accession>A0A897NTD2</accession>
<feature type="transmembrane region" description="Helical" evidence="1">
    <location>
        <begin position="94"/>
        <end position="113"/>
    </location>
</feature>
<dbReference type="InterPro" id="IPR007404">
    <property type="entry name" value="YdjM-like"/>
</dbReference>
<feature type="transmembrane region" description="Helical" evidence="1">
    <location>
        <begin position="189"/>
        <end position="207"/>
    </location>
</feature>
<name>A0A897NTD2_9EURY</name>
<dbReference type="RefSeq" id="WP_229121310.1">
    <property type="nucleotide sequence ID" value="NZ_CP064791.1"/>
</dbReference>
<keyword evidence="1" id="KW-0472">Membrane</keyword>
<proteinExistence type="predicted"/>
<sequence>MADGDRHLQDELLCLSAPSPEAAFGPAVPGQVHLMWPWEHLALAYLFGSAVHRVAAGRGPTTAAVGAIAVASQLPDLIDKPLAWTFGVLPSGLSLGHSLLFAVPLSALVILLARTDGRTTLGIVFALAYGSHLLGDATYSLLTSGELATGFLLWPLIPASSEAGIGLLSQAGVFFDAFVEFLGTPRGRLYLLFEATLLGGVTLLWHLDRRPGLSWFRRRLRVSTE</sequence>
<dbReference type="EMBL" id="CP064791">
    <property type="protein sequence ID" value="QSG16037.1"/>
    <property type="molecule type" value="Genomic_DNA"/>
</dbReference>
<keyword evidence="3" id="KW-1185">Reference proteome</keyword>
<dbReference type="Pfam" id="PF04307">
    <property type="entry name" value="YdjM"/>
    <property type="match status" value="1"/>
</dbReference>
<organism evidence="2 3">
    <name type="scientific">Halapricum desulfuricans</name>
    <dbReference type="NCBI Taxonomy" id="2841257"/>
    <lineage>
        <taxon>Archaea</taxon>
        <taxon>Methanobacteriati</taxon>
        <taxon>Methanobacteriota</taxon>
        <taxon>Stenosarchaea group</taxon>
        <taxon>Halobacteria</taxon>
        <taxon>Halobacteriales</taxon>
        <taxon>Haloarculaceae</taxon>
        <taxon>Halapricum</taxon>
    </lineage>
</organism>
<keyword evidence="1" id="KW-1133">Transmembrane helix</keyword>